<dbReference type="EMBL" id="JAMZEB010000001">
    <property type="protein sequence ID" value="MCP2353102.1"/>
    <property type="molecule type" value="Genomic_DNA"/>
</dbReference>
<organism evidence="2 3">
    <name type="scientific">Nonomuraea thailandensis</name>
    <dbReference type="NCBI Taxonomy" id="1188745"/>
    <lineage>
        <taxon>Bacteria</taxon>
        <taxon>Bacillati</taxon>
        <taxon>Actinomycetota</taxon>
        <taxon>Actinomycetes</taxon>
        <taxon>Streptosporangiales</taxon>
        <taxon>Streptosporangiaceae</taxon>
        <taxon>Nonomuraea</taxon>
    </lineage>
</organism>
<keyword evidence="3" id="KW-1185">Reference proteome</keyword>
<dbReference type="Proteomes" id="UP001139648">
    <property type="component" value="Unassembled WGS sequence"/>
</dbReference>
<comment type="caution">
    <text evidence="2">The sequence shown here is derived from an EMBL/GenBank/DDBJ whole genome shotgun (WGS) entry which is preliminary data.</text>
</comment>
<evidence type="ECO:0000256" key="1">
    <source>
        <dbReference type="SAM" id="MobiDB-lite"/>
    </source>
</evidence>
<protein>
    <submittedName>
        <fullName evidence="2">Uncharacterized protein</fullName>
    </submittedName>
</protein>
<feature type="compositionally biased region" description="Polar residues" evidence="1">
    <location>
        <begin position="42"/>
        <end position="61"/>
    </location>
</feature>
<reference evidence="2" key="1">
    <citation type="submission" date="2022-06" db="EMBL/GenBank/DDBJ databases">
        <title>Sequencing the genomes of 1000 actinobacteria strains.</title>
        <authorList>
            <person name="Klenk H.-P."/>
        </authorList>
    </citation>
    <scope>NUCLEOTIDE SEQUENCE</scope>
    <source>
        <strain evidence="2">DSM 46694</strain>
    </source>
</reference>
<evidence type="ECO:0000313" key="2">
    <source>
        <dbReference type="EMBL" id="MCP2353102.1"/>
    </source>
</evidence>
<accession>A0A9X2G5Q8</accession>
<evidence type="ECO:0000313" key="3">
    <source>
        <dbReference type="Proteomes" id="UP001139648"/>
    </source>
</evidence>
<gene>
    <name evidence="2" type="ORF">HD597_000122</name>
</gene>
<name>A0A9X2G5Q8_9ACTN</name>
<feature type="region of interest" description="Disordered" evidence="1">
    <location>
        <begin position="34"/>
        <end position="61"/>
    </location>
</feature>
<dbReference type="AlphaFoldDB" id="A0A9X2G5Q8"/>
<sequence>MSPSVYQPSPAYQPSILASPRSIAARAACSCSPAAARKPPTVTGNSHQLLGAGSWSNTVAR</sequence>
<proteinExistence type="predicted"/>